<accession>A0ABX2ZIC3</accession>
<reference evidence="2" key="1">
    <citation type="submission" date="2016-05" db="EMBL/GenBank/DDBJ databases">
        <title>Whole genome shotgun sequencing of cultured foodborne pathogen.</title>
        <authorList>
            <person name="Zheng J."/>
            <person name="Timme R."/>
            <person name="Allard M."/>
            <person name="Strain E."/>
            <person name="Luo Y."/>
            <person name="Brown E."/>
        </authorList>
    </citation>
    <scope>NUCLEOTIDE SEQUENCE [LARGE SCALE GENOMIC DNA]</scope>
    <source>
        <strain evidence="2">CFSAN034343</strain>
    </source>
</reference>
<evidence type="ECO:0000313" key="2">
    <source>
        <dbReference type="Proteomes" id="UP000094974"/>
    </source>
</evidence>
<keyword evidence="2" id="KW-1185">Reference proteome</keyword>
<protein>
    <submittedName>
        <fullName evidence="1">Uncharacterized protein</fullName>
    </submittedName>
</protein>
<proteinExistence type="predicted"/>
<organism evidence="1 2">
    <name type="scientific">Paenibacillus polymyxa</name>
    <name type="common">Bacillus polymyxa</name>
    <dbReference type="NCBI Taxonomy" id="1406"/>
    <lineage>
        <taxon>Bacteria</taxon>
        <taxon>Bacillati</taxon>
        <taxon>Bacillota</taxon>
        <taxon>Bacilli</taxon>
        <taxon>Bacillales</taxon>
        <taxon>Paenibacillaceae</taxon>
        <taxon>Paenibacillus</taxon>
    </lineage>
</organism>
<name>A0ABX2ZIC3_PAEPO</name>
<gene>
    <name evidence="1" type="ORF">A7312_19155</name>
</gene>
<evidence type="ECO:0000313" key="1">
    <source>
        <dbReference type="EMBL" id="ODA11558.1"/>
    </source>
</evidence>
<dbReference type="Proteomes" id="UP000094974">
    <property type="component" value="Unassembled WGS sequence"/>
</dbReference>
<dbReference type="EMBL" id="LYND01000011">
    <property type="protein sequence ID" value="ODA11558.1"/>
    <property type="molecule type" value="Genomic_DNA"/>
</dbReference>
<comment type="caution">
    <text evidence="1">The sequence shown here is derived from an EMBL/GenBank/DDBJ whole genome shotgun (WGS) entry which is preliminary data.</text>
</comment>
<sequence length="59" mass="6815">MITHIWGGLEEKTSVFCVKEKMFCITYRNGAWQYFFVVTTAMQSGKTVSLDPHKVRLLS</sequence>